<accession>F4PZF8</accession>
<sequence length="278" mass="31094">MVVPYIEETDLTPAGIFYCGLDIYMFRFKYKERDIWLSPVSQIQTFVRSRTDYVNRVVIKKTSFLRWYNNDRTAQYFKILYGGNVTVATFIDYRYYIQEKLDPSQEGSAQFAELIWTLVIGSCSATYPEIVTNGSSELSLSSSSSSIIQRVDNNNYNPTPLDINNNNYNYNNIMSSPDTSSSSSSSLSSSTATMMIENIPLNIINLSNSTDEMDITTTTSSSTTNSHSSSSSSNNTSTENDSITTTTTTTKREENSLIMLACAADLDPNNNNNIPKNK</sequence>
<feature type="region of interest" description="Disordered" evidence="1">
    <location>
        <begin position="214"/>
        <end position="254"/>
    </location>
</feature>
<proteinExistence type="predicted"/>
<dbReference type="Proteomes" id="UP000007797">
    <property type="component" value="Unassembled WGS sequence"/>
</dbReference>
<feature type="region of interest" description="Disordered" evidence="1">
    <location>
        <begin position="172"/>
        <end position="191"/>
    </location>
</feature>
<evidence type="ECO:0000313" key="3">
    <source>
        <dbReference type="Proteomes" id="UP000007797"/>
    </source>
</evidence>
<name>F4PZF8_CACFS</name>
<dbReference type="EMBL" id="GL883016">
    <property type="protein sequence ID" value="EGG19187.1"/>
    <property type="molecule type" value="Genomic_DNA"/>
</dbReference>
<organism evidence="2 3">
    <name type="scientific">Cavenderia fasciculata</name>
    <name type="common">Slime mold</name>
    <name type="synonym">Dictyostelium fasciculatum</name>
    <dbReference type="NCBI Taxonomy" id="261658"/>
    <lineage>
        <taxon>Eukaryota</taxon>
        <taxon>Amoebozoa</taxon>
        <taxon>Evosea</taxon>
        <taxon>Eumycetozoa</taxon>
        <taxon>Dictyostelia</taxon>
        <taxon>Acytosteliales</taxon>
        <taxon>Cavenderiaceae</taxon>
        <taxon>Cavenderia</taxon>
    </lineage>
</organism>
<evidence type="ECO:0000313" key="2">
    <source>
        <dbReference type="EMBL" id="EGG19187.1"/>
    </source>
</evidence>
<feature type="compositionally biased region" description="Low complexity" evidence="1">
    <location>
        <begin position="214"/>
        <end position="249"/>
    </location>
</feature>
<dbReference type="KEGG" id="dfa:DFA_02435"/>
<dbReference type="GeneID" id="14871146"/>
<protein>
    <submittedName>
        <fullName evidence="2">Uncharacterized protein</fullName>
    </submittedName>
</protein>
<dbReference type="RefSeq" id="XP_004366820.1">
    <property type="nucleotide sequence ID" value="XM_004366763.1"/>
</dbReference>
<keyword evidence="3" id="KW-1185">Reference proteome</keyword>
<reference evidence="3" key="1">
    <citation type="journal article" date="2011" name="Genome Res.">
        <title>Phylogeny-wide analysis of social amoeba genomes highlights ancient origins for complex intercellular communication.</title>
        <authorList>
            <person name="Heidel A.J."/>
            <person name="Lawal H.M."/>
            <person name="Felder M."/>
            <person name="Schilde C."/>
            <person name="Helps N.R."/>
            <person name="Tunggal B."/>
            <person name="Rivero F."/>
            <person name="John U."/>
            <person name="Schleicher M."/>
            <person name="Eichinger L."/>
            <person name="Platzer M."/>
            <person name="Noegel A.A."/>
            <person name="Schaap P."/>
            <person name="Gloeckner G."/>
        </authorList>
    </citation>
    <scope>NUCLEOTIDE SEQUENCE [LARGE SCALE GENOMIC DNA]</scope>
    <source>
        <strain evidence="3">SH3</strain>
    </source>
</reference>
<gene>
    <name evidence="2" type="ORF">DFA_02435</name>
</gene>
<dbReference type="AlphaFoldDB" id="F4PZF8"/>
<evidence type="ECO:0000256" key="1">
    <source>
        <dbReference type="SAM" id="MobiDB-lite"/>
    </source>
</evidence>